<evidence type="ECO:0000313" key="2">
    <source>
        <dbReference type="Proteomes" id="UP000005326"/>
    </source>
</evidence>
<organism evidence="1 2">
    <name type="scientific">[Eubacterium] siraeum DSM 15702</name>
    <dbReference type="NCBI Taxonomy" id="428128"/>
    <lineage>
        <taxon>Bacteria</taxon>
        <taxon>Bacillati</taxon>
        <taxon>Bacillota</taxon>
        <taxon>Clostridia</taxon>
        <taxon>Eubacteriales</taxon>
        <taxon>Oscillospiraceae</taxon>
        <taxon>Oscillospiraceae incertae sedis</taxon>
    </lineage>
</organism>
<protein>
    <submittedName>
        <fullName evidence="1">Uncharacterized protein</fullName>
    </submittedName>
</protein>
<name>B0MPU5_9FIRM</name>
<dbReference type="AlphaFoldDB" id="B0MPU5"/>
<reference evidence="1" key="2">
    <citation type="submission" date="2014-06" db="EMBL/GenBank/DDBJ databases">
        <title>Draft genome sequence of Eubacterium siraeum (DSM 15702).</title>
        <authorList>
            <person name="Sudarsanam P."/>
            <person name="Ley R."/>
            <person name="Guruge J."/>
            <person name="Turnbaugh P.J."/>
            <person name="Mahowald M."/>
            <person name="Liep D."/>
            <person name="Gordon J."/>
        </authorList>
    </citation>
    <scope>NUCLEOTIDE SEQUENCE</scope>
    <source>
        <strain evidence="1">DSM 15702</strain>
    </source>
</reference>
<dbReference type="EMBL" id="ABCA03000050">
    <property type="protein sequence ID" value="EDS00223.1"/>
    <property type="molecule type" value="Genomic_DNA"/>
</dbReference>
<proteinExistence type="predicted"/>
<sequence>MPPLICFGVALFTRAWIEMLVGVAVAAQTEGRPLHEGVD</sequence>
<reference evidence="1" key="1">
    <citation type="submission" date="2007-10" db="EMBL/GenBank/DDBJ databases">
        <authorList>
            <person name="Fulton L."/>
            <person name="Clifton S."/>
            <person name="Fulton B."/>
            <person name="Xu J."/>
            <person name="Minx P."/>
            <person name="Pepin K.H."/>
            <person name="Johnson M."/>
            <person name="Thiruvilangam P."/>
            <person name="Bhonagiri V."/>
            <person name="Nash W.E."/>
            <person name="Mardis E.R."/>
            <person name="Wilson R.K."/>
        </authorList>
    </citation>
    <scope>NUCLEOTIDE SEQUENCE [LARGE SCALE GENOMIC DNA]</scope>
    <source>
        <strain evidence="1">DSM 15702</strain>
    </source>
</reference>
<comment type="caution">
    <text evidence="1">The sequence shown here is derived from an EMBL/GenBank/DDBJ whole genome shotgun (WGS) entry which is preliminary data.</text>
</comment>
<gene>
    <name evidence="1" type="ORF">EUBSIR_01898</name>
</gene>
<keyword evidence="2" id="KW-1185">Reference proteome</keyword>
<accession>B0MPU5</accession>
<evidence type="ECO:0000313" key="1">
    <source>
        <dbReference type="EMBL" id="EDS00223.1"/>
    </source>
</evidence>
<dbReference type="Proteomes" id="UP000005326">
    <property type="component" value="Unassembled WGS sequence"/>
</dbReference>